<dbReference type="InterPro" id="IPR003197">
    <property type="entry name" value="QCR7"/>
</dbReference>
<dbReference type="EMBL" id="AZHD01000002">
    <property type="protein sequence ID" value="OAA67301.1"/>
    <property type="molecule type" value="Genomic_DNA"/>
</dbReference>
<name>A0A167ZB89_9HYPO</name>
<comment type="caution">
    <text evidence="10">The sequence shown here is derived from an EMBL/GenBank/DDBJ whole genome shotgun (WGS) entry which is preliminary data.</text>
</comment>
<keyword evidence="3 9" id="KW-0813">Transport</keyword>
<keyword evidence="7 9" id="KW-0496">Mitochondrion</keyword>
<dbReference type="InterPro" id="IPR036544">
    <property type="entry name" value="QCR7_sf"/>
</dbReference>
<accession>A0A167ZB89</accession>
<organism evidence="10 11">
    <name type="scientific">Niveomyces insectorum RCEF 264</name>
    <dbReference type="NCBI Taxonomy" id="1081102"/>
    <lineage>
        <taxon>Eukaryota</taxon>
        <taxon>Fungi</taxon>
        <taxon>Dikarya</taxon>
        <taxon>Ascomycota</taxon>
        <taxon>Pezizomycotina</taxon>
        <taxon>Sordariomycetes</taxon>
        <taxon>Hypocreomycetidae</taxon>
        <taxon>Hypocreales</taxon>
        <taxon>Cordycipitaceae</taxon>
        <taxon>Niveomyces</taxon>
    </lineage>
</organism>
<protein>
    <recommendedName>
        <fullName evidence="9">Cytochrome b-c1 complex subunit 7</fullName>
    </recommendedName>
</protein>
<dbReference type="GO" id="GO:0006122">
    <property type="term" value="P:mitochondrial electron transport, ubiquinol to cytochrome c"/>
    <property type="evidence" value="ECO:0007669"/>
    <property type="project" value="EnsemblFungi"/>
</dbReference>
<dbReference type="STRING" id="1081102.A0A167ZB89"/>
<evidence type="ECO:0000256" key="2">
    <source>
        <dbReference type="ARBA" id="ARBA00008554"/>
    </source>
</evidence>
<dbReference type="PIRSF" id="PIRSF000022">
    <property type="entry name" value="Bc1_14K"/>
    <property type="match status" value="1"/>
</dbReference>
<reference evidence="10 11" key="1">
    <citation type="journal article" date="2016" name="Genome Biol. Evol.">
        <title>Divergent and convergent evolution of fungal pathogenicity.</title>
        <authorList>
            <person name="Shang Y."/>
            <person name="Xiao G."/>
            <person name="Zheng P."/>
            <person name="Cen K."/>
            <person name="Zhan S."/>
            <person name="Wang C."/>
        </authorList>
    </citation>
    <scope>NUCLEOTIDE SEQUENCE [LARGE SCALE GENOMIC DNA]</scope>
    <source>
        <strain evidence="10 11">RCEF 264</strain>
    </source>
</reference>
<sequence length="124" mass="14510">MSYISLAPFIRKRPWLLNAVKPLANWYANLAGYRQMGLLADDLIPEESEIVQNALKRLPQQVNQERIFRLRRAVQLSIQHKLLPKDQWTKAKDDVPYLVPLIKQLEAEIKEREQLDSIVVIKSH</sequence>
<dbReference type="OrthoDB" id="425749at2759"/>
<dbReference type="GO" id="GO:0034551">
    <property type="term" value="P:mitochondrial respiratory chain complex III assembly"/>
    <property type="evidence" value="ECO:0007669"/>
    <property type="project" value="EnsemblFungi"/>
</dbReference>
<dbReference type="PANTHER" id="PTHR12022">
    <property type="entry name" value="UBIQUINOL-CYTOCHROME C REDUCTASE COMPLEX 14 KD PROTEIN"/>
    <property type="match status" value="1"/>
</dbReference>
<dbReference type="GO" id="GO:0045275">
    <property type="term" value="C:respiratory chain complex III"/>
    <property type="evidence" value="ECO:0007669"/>
    <property type="project" value="EnsemblFungi"/>
</dbReference>
<evidence type="ECO:0000313" key="10">
    <source>
        <dbReference type="EMBL" id="OAA67301.1"/>
    </source>
</evidence>
<evidence type="ECO:0000256" key="9">
    <source>
        <dbReference type="PIRNR" id="PIRNR000022"/>
    </source>
</evidence>
<evidence type="ECO:0000256" key="7">
    <source>
        <dbReference type="ARBA" id="ARBA00023128"/>
    </source>
</evidence>
<proteinExistence type="inferred from homology"/>
<keyword evidence="5 9" id="KW-0999">Mitochondrion inner membrane</keyword>
<evidence type="ECO:0000256" key="3">
    <source>
        <dbReference type="ARBA" id="ARBA00022448"/>
    </source>
</evidence>
<gene>
    <name evidence="10" type="ORF">SPI_01877</name>
</gene>
<keyword evidence="4 9" id="KW-0679">Respiratory chain</keyword>
<dbReference type="AlphaFoldDB" id="A0A167ZB89"/>
<comment type="similarity">
    <text evidence="2 9">Belongs to the UQCRB/QCR7 family.</text>
</comment>
<keyword evidence="6 9" id="KW-0249">Electron transport</keyword>
<dbReference type="GO" id="GO:0008121">
    <property type="term" value="F:quinol-cytochrome-c reductase activity"/>
    <property type="evidence" value="ECO:0007669"/>
    <property type="project" value="EnsemblFungi"/>
</dbReference>
<keyword evidence="8 9" id="KW-0472">Membrane</keyword>
<evidence type="ECO:0000256" key="6">
    <source>
        <dbReference type="ARBA" id="ARBA00022982"/>
    </source>
</evidence>
<evidence type="ECO:0000313" key="11">
    <source>
        <dbReference type="Proteomes" id="UP000076874"/>
    </source>
</evidence>
<dbReference type="FunFam" id="1.10.1090.10:FF:000001">
    <property type="entry name" value="Cytochrome b-c1 complex subunit 7"/>
    <property type="match status" value="1"/>
</dbReference>
<keyword evidence="11" id="KW-1185">Reference proteome</keyword>
<evidence type="ECO:0000256" key="8">
    <source>
        <dbReference type="ARBA" id="ARBA00023136"/>
    </source>
</evidence>
<dbReference type="Proteomes" id="UP000076874">
    <property type="component" value="Unassembled WGS sequence"/>
</dbReference>
<evidence type="ECO:0000256" key="1">
    <source>
        <dbReference type="ARBA" id="ARBA00004443"/>
    </source>
</evidence>
<comment type="subcellular location">
    <subcellularLocation>
        <location evidence="1">Mitochondrion inner membrane</location>
        <topology evidence="1">Peripheral membrane protein</topology>
        <orientation evidence="1">Matrix side</orientation>
    </subcellularLocation>
</comment>
<dbReference type="GO" id="GO:0099617">
    <property type="term" value="C:matrix side of mitochondrial inner membrane"/>
    <property type="evidence" value="ECO:0007669"/>
    <property type="project" value="EnsemblFungi"/>
</dbReference>
<dbReference type="Gene3D" id="1.10.1090.10">
    <property type="entry name" value="Cytochrome b-c1 complex subunit 7"/>
    <property type="match status" value="1"/>
</dbReference>
<dbReference type="PANTHER" id="PTHR12022:SF0">
    <property type="entry name" value="CYTOCHROME B-C1 COMPLEX SUBUNIT 7"/>
    <property type="match status" value="1"/>
</dbReference>
<evidence type="ECO:0000256" key="5">
    <source>
        <dbReference type="ARBA" id="ARBA00022792"/>
    </source>
</evidence>
<dbReference type="Pfam" id="PF02271">
    <property type="entry name" value="UCR_14kD"/>
    <property type="match status" value="1"/>
</dbReference>
<evidence type="ECO:0000256" key="4">
    <source>
        <dbReference type="ARBA" id="ARBA00022660"/>
    </source>
</evidence>
<dbReference type="SUPFAM" id="SSF81524">
    <property type="entry name" value="14 kDa protein of cytochrome bc1 complex (Ubiquinol-cytochrome c reductase)"/>
    <property type="match status" value="1"/>
</dbReference>
<comment type="function">
    <text evidence="9">Component of the ubiquinol-cytochrome c oxidoreductase, a multisubunit transmembrane complex that is part of the mitochondrial electron transport chain which drives oxidative phosphorylation.</text>
</comment>